<reference evidence="8 9" key="1">
    <citation type="journal article" date="2024" name="Nat. Commun.">
        <title>Phylogenomics reveals the evolutionary origins of lichenization in chlorophyte algae.</title>
        <authorList>
            <person name="Puginier C."/>
            <person name="Libourel C."/>
            <person name="Otte J."/>
            <person name="Skaloud P."/>
            <person name="Haon M."/>
            <person name="Grisel S."/>
            <person name="Petersen M."/>
            <person name="Berrin J.G."/>
            <person name="Delaux P.M."/>
            <person name="Dal Grande F."/>
            <person name="Keller J."/>
        </authorList>
    </citation>
    <scope>NUCLEOTIDE SEQUENCE [LARGE SCALE GENOMIC DNA]</scope>
    <source>
        <strain evidence="8 9">SAG 2043</strain>
    </source>
</reference>
<keyword evidence="9" id="KW-1185">Reference proteome</keyword>
<keyword evidence="7" id="KW-0472">Membrane</keyword>
<keyword evidence="7" id="KW-0812">Transmembrane</keyword>
<accession>A0AAW1R7K1</accession>
<dbReference type="EC" id="2.7.7.9" evidence="2"/>
<evidence type="ECO:0000256" key="4">
    <source>
        <dbReference type="ARBA" id="ARBA00022695"/>
    </source>
</evidence>
<dbReference type="Proteomes" id="UP001489004">
    <property type="component" value="Unassembled WGS sequence"/>
</dbReference>
<dbReference type="GO" id="GO:0006011">
    <property type="term" value="P:UDP-alpha-D-glucose metabolic process"/>
    <property type="evidence" value="ECO:0007669"/>
    <property type="project" value="InterPro"/>
</dbReference>
<evidence type="ECO:0000256" key="5">
    <source>
        <dbReference type="ARBA" id="ARBA00048128"/>
    </source>
</evidence>
<keyword evidence="3" id="KW-0808">Transferase</keyword>
<feature type="compositionally biased region" description="Low complexity" evidence="6">
    <location>
        <begin position="88"/>
        <end position="106"/>
    </location>
</feature>
<proteinExistence type="inferred from homology"/>
<feature type="region of interest" description="Disordered" evidence="6">
    <location>
        <begin position="165"/>
        <end position="200"/>
    </location>
</feature>
<gene>
    <name evidence="8" type="ORF">WJX72_006308</name>
</gene>
<comment type="similarity">
    <text evidence="1">Belongs to the UDPGP type 1 family.</text>
</comment>
<evidence type="ECO:0000313" key="9">
    <source>
        <dbReference type="Proteomes" id="UP001489004"/>
    </source>
</evidence>
<evidence type="ECO:0000256" key="3">
    <source>
        <dbReference type="ARBA" id="ARBA00022679"/>
    </source>
</evidence>
<dbReference type="AlphaFoldDB" id="A0AAW1R7K1"/>
<dbReference type="PANTHER" id="PTHR43511">
    <property type="match status" value="1"/>
</dbReference>
<sequence>MPALQRARVTQRSATGTLTFRSAVLLGCMTAFALLTLFVRIRTGEEVRDATQEYKESEIDSSYSTLVSQGQRRLIDEPQSHQRGIPGAGQQDAADQGQAQAVSSQARPRSEFTTGQKEWSDGTLNGVPLETTAKPGAGDASEEQYEPDPYNPRCLGAPRPWLFAQPPPTHYDPPPPPTSRKGNGFASAGKGGKHGMSCAAEAPQKSRQACAEQRALDRCAAEERNADIRSPAEEALALCLKDMKQCTSKIPELAATARELQGMRMLLASRPACLLAHSAGGCAPLTANNETGLYMGNNLNLFERPNGRSIDAHHAVFRFNNEVERMVTAVDAKQEWDDSRTADHLGGATTFRFLNRKYTLDMLGKALPEELLMADHVVFWHYFSLPYLARLQDKYPELPLAVLAPDLVNWQLAVFSQLRSDLYRLGLGPFDCYRMLSSGAHGLLMSILMCDRVDIYGFSVTMDAFEAGFHHQRPSESHSWGFETLLLRLLYLAGVTDDKNFDFPTAIMDKIEKKMRAEGLSDAAIDAFRQNYEQLVAGVTGLVPEDEIEDIKDLPKLVDLKESGTVDVKKLLQQTAVLKLNGGLGTSMGLEKAKSLLVVKDGKTFLDLIAEQIKYTRKEHGSNVRFVLMNSFSTSADTKAYLHKRHSDLISEPDVELFQNKSPKIDAKTLEPVEYPEDPDMEWCPPGHGDIYPSLLGSGMLDRLIRSGIKYLFVSNSDNLGATLNLDLLAYFAKTDKAFLMEVAERTAADKKGGHLARRKADGRLMLRESAMCPDADKASFEDISKHKFFNTNNLWVNLTKLKATLDGAGGVLKLPLINNKKTVNPRDSSTTPVFQLETAMGSAIECFDDAGAVVVPRERFAPVKTCNDLFALRTDVYKVTERSTVVLAVKDAPMVKLDDTHYKLVDKMEALTEQPPSLLQAKSLTVKGPVRFKAGVVIKGDVTLTNDSSEPIDLDAGTYADTTKILTKQPALAVA</sequence>
<dbReference type="GO" id="GO:0003983">
    <property type="term" value="F:UTP:glucose-1-phosphate uridylyltransferase activity"/>
    <property type="evidence" value="ECO:0007669"/>
    <property type="project" value="UniProtKB-EC"/>
</dbReference>
<evidence type="ECO:0000256" key="2">
    <source>
        <dbReference type="ARBA" id="ARBA00012415"/>
    </source>
</evidence>
<feature type="region of interest" description="Disordered" evidence="6">
    <location>
        <begin position="80"/>
        <end position="148"/>
    </location>
</feature>
<protein>
    <recommendedName>
        <fullName evidence="2">UTP--glucose-1-phosphate uridylyltransferase</fullName>
        <ecNumber evidence="2">2.7.7.9</ecNumber>
    </recommendedName>
</protein>
<dbReference type="Pfam" id="PF01704">
    <property type="entry name" value="UDPGP"/>
    <property type="match status" value="1"/>
</dbReference>
<keyword evidence="7" id="KW-1133">Transmembrane helix</keyword>
<dbReference type="Gene3D" id="2.160.10.10">
    <property type="entry name" value="Hexapeptide repeat proteins"/>
    <property type="match status" value="1"/>
</dbReference>
<feature type="transmembrane region" description="Helical" evidence="7">
    <location>
        <begin position="20"/>
        <end position="39"/>
    </location>
</feature>
<name>A0AAW1R7K1_9CHLO</name>
<dbReference type="InterPro" id="IPR038578">
    <property type="entry name" value="GT29-like_sf"/>
</dbReference>
<keyword evidence="4" id="KW-0548">Nucleotidyltransferase</keyword>
<dbReference type="Gene3D" id="3.90.550.10">
    <property type="entry name" value="Spore Coat Polysaccharide Biosynthesis Protein SpsA, Chain A"/>
    <property type="match status" value="1"/>
</dbReference>
<comment type="caution">
    <text evidence="8">The sequence shown here is derived from an EMBL/GenBank/DDBJ whole genome shotgun (WGS) entry which is preliminary data.</text>
</comment>
<organism evidence="8 9">
    <name type="scientific">[Myrmecia] bisecta</name>
    <dbReference type="NCBI Taxonomy" id="41462"/>
    <lineage>
        <taxon>Eukaryota</taxon>
        <taxon>Viridiplantae</taxon>
        <taxon>Chlorophyta</taxon>
        <taxon>core chlorophytes</taxon>
        <taxon>Trebouxiophyceae</taxon>
        <taxon>Trebouxiales</taxon>
        <taxon>Trebouxiaceae</taxon>
        <taxon>Myrmecia</taxon>
    </lineage>
</organism>
<dbReference type="InterPro" id="IPR016267">
    <property type="entry name" value="UDPGP_trans"/>
</dbReference>
<dbReference type="CDD" id="cd00897">
    <property type="entry name" value="UGPase_euk"/>
    <property type="match status" value="1"/>
</dbReference>
<evidence type="ECO:0000256" key="7">
    <source>
        <dbReference type="SAM" id="Phobius"/>
    </source>
</evidence>
<dbReference type="InterPro" id="IPR002618">
    <property type="entry name" value="UDPGP_fam"/>
</dbReference>
<evidence type="ECO:0000256" key="6">
    <source>
        <dbReference type="SAM" id="MobiDB-lite"/>
    </source>
</evidence>
<comment type="catalytic activity">
    <reaction evidence="5">
        <text>alpha-D-glucose 1-phosphate + UTP + H(+) = UDP-alpha-D-glucose + diphosphate</text>
        <dbReference type="Rhea" id="RHEA:19889"/>
        <dbReference type="ChEBI" id="CHEBI:15378"/>
        <dbReference type="ChEBI" id="CHEBI:33019"/>
        <dbReference type="ChEBI" id="CHEBI:46398"/>
        <dbReference type="ChEBI" id="CHEBI:58601"/>
        <dbReference type="ChEBI" id="CHEBI:58885"/>
        <dbReference type="EC" id="2.7.7.9"/>
    </reaction>
</comment>
<evidence type="ECO:0000313" key="8">
    <source>
        <dbReference type="EMBL" id="KAK9829520.1"/>
    </source>
</evidence>
<dbReference type="EMBL" id="JALJOR010000001">
    <property type="protein sequence ID" value="KAK9829520.1"/>
    <property type="molecule type" value="Genomic_DNA"/>
</dbReference>
<dbReference type="InterPro" id="IPR029044">
    <property type="entry name" value="Nucleotide-diphossugar_trans"/>
</dbReference>
<evidence type="ECO:0000256" key="1">
    <source>
        <dbReference type="ARBA" id="ARBA00010401"/>
    </source>
</evidence>
<feature type="compositionally biased region" description="Pro residues" evidence="6">
    <location>
        <begin position="165"/>
        <end position="178"/>
    </location>
</feature>
<dbReference type="FunFam" id="3.90.550.10:FF:000002">
    <property type="entry name" value="UTP--glucose-1-phosphate uridylyltransferase"/>
    <property type="match status" value="1"/>
</dbReference>
<dbReference type="SUPFAM" id="SSF53448">
    <property type="entry name" value="Nucleotide-diphospho-sugar transferases"/>
    <property type="match status" value="1"/>
</dbReference>
<dbReference type="Gene3D" id="3.90.1480.20">
    <property type="entry name" value="Glycosyl transferase family 29"/>
    <property type="match status" value="1"/>
</dbReference>